<dbReference type="AlphaFoldDB" id="A0A4C1WPF1"/>
<evidence type="ECO:0000313" key="3">
    <source>
        <dbReference type="Proteomes" id="UP000299102"/>
    </source>
</evidence>
<dbReference type="EMBL" id="BGZK01000611">
    <property type="protein sequence ID" value="GBP52873.1"/>
    <property type="molecule type" value="Genomic_DNA"/>
</dbReference>
<feature type="compositionally biased region" description="Low complexity" evidence="1">
    <location>
        <begin position="114"/>
        <end position="125"/>
    </location>
</feature>
<sequence length="125" mass="13555">MRPYETSALVPEDDRRQQTAGRDAPSTRIFMVGGRQPQITLLIGPDSVIVTLISAPPRKPALRIFFTAASEYGFLRGTKESQFSTGVVLRARRSGALASGARGERADVPPPPVSRRAAPRLPVFP</sequence>
<reference evidence="2 3" key="1">
    <citation type="journal article" date="2019" name="Commun. Biol.">
        <title>The bagworm genome reveals a unique fibroin gene that provides high tensile strength.</title>
        <authorList>
            <person name="Kono N."/>
            <person name="Nakamura H."/>
            <person name="Ohtoshi R."/>
            <person name="Tomita M."/>
            <person name="Numata K."/>
            <person name="Arakawa K."/>
        </authorList>
    </citation>
    <scope>NUCLEOTIDE SEQUENCE [LARGE SCALE GENOMIC DNA]</scope>
</reference>
<keyword evidence="3" id="KW-1185">Reference proteome</keyword>
<proteinExistence type="predicted"/>
<evidence type="ECO:0000313" key="2">
    <source>
        <dbReference type="EMBL" id="GBP52873.1"/>
    </source>
</evidence>
<evidence type="ECO:0000256" key="1">
    <source>
        <dbReference type="SAM" id="MobiDB-lite"/>
    </source>
</evidence>
<protein>
    <submittedName>
        <fullName evidence="2">Uncharacterized protein</fullName>
    </submittedName>
</protein>
<feature type="region of interest" description="Disordered" evidence="1">
    <location>
        <begin position="95"/>
        <end position="125"/>
    </location>
</feature>
<organism evidence="2 3">
    <name type="scientific">Eumeta variegata</name>
    <name type="common">Bagworm moth</name>
    <name type="synonym">Eumeta japonica</name>
    <dbReference type="NCBI Taxonomy" id="151549"/>
    <lineage>
        <taxon>Eukaryota</taxon>
        <taxon>Metazoa</taxon>
        <taxon>Ecdysozoa</taxon>
        <taxon>Arthropoda</taxon>
        <taxon>Hexapoda</taxon>
        <taxon>Insecta</taxon>
        <taxon>Pterygota</taxon>
        <taxon>Neoptera</taxon>
        <taxon>Endopterygota</taxon>
        <taxon>Lepidoptera</taxon>
        <taxon>Glossata</taxon>
        <taxon>Ditrysia</taxon>
        <taxon>Tineoidea</taxon>
        <taxon>Psychidae</taxon>
        <taxon>Oiketicinae</taxon>
        <taxon>Eumeta</taxon>
    </lineage>
</organism>
<name>A0A4C1WPF1_EUMVA</name>
<feature type="region of interest" description="Disordered" evidence="1">
    <location>
        <begin position="1"/>
        <end position="26"/>
    </location>
</feature>
<accession>A0A4C1WPF1</accession>
<dbReference type="Proteomes" id="UP000299102">
    <property type="component" value="Unassembled WGS sequence"/>
</dbReference>
<gene>
    <name evidence="2" type="ORF">EVAR_39037_1</name>
</gene>
<comment type="caution">
    <text evidence="2">The sequence shown here is derived from an EMBL/GenBank/DDBJ whole genome shotgun (WGS) entry which is preliminary data.</text>
</comment>